<evidence type="ECO:0000313" key="2">
    <source>
        <dbReference type="EMBL" id="CAF1399381.1"/>
    </source>
</evidence>
<feature type="chain" id="PRO_5033057258" evidence="1">
    <location>
        <begin position="23"/>
        <end position="96"/>
    </location>
</feature>
<evidence type="ECO:0000313" key="3">
    <source>
        <dbReference type="Proteomes" id="UP000663889"/>
    </source>
</evidence>
<accession>A0A815L6R1</accession>
<reference evidence="2" key="1">
    <citation type="submission" date="2021-02" db="EMBL/GenBank/DDBJ databases">
        <authorList>
            <person name="Nowell W R."/>
        </authorList>
    </citation>
    <scope>NUCLEOTIDE SEQUENCE</scope>
</reference>
<comment type="caution">
    <text evidence="2">The sequence shown here is derived from an EMBL/GenBank/DDBJ whole genome shotgun (WGS) entry which is preliminary data.</text>
</comment>
<dbReference type="AlphaFoldDB" id="A0A815L6R1"/>
<proteinExistence type="predicted"/>
<organism evidence="2 3">
    <name type="scientific">Rotaria sordida</name>
    <dbReference type="NCBI Taxonomy" id="392033"/>
    <lineage>
        <taxon>Eukaryota</taxon>
        <taxon>Metazoa</taxon>
        <taxon>Spiralia</taxon>
        <taxon>Gnathifera</taxon>
        <taxon>Rotifera</taxon>
        <taxon>Eurotatoria</taxon>
        <taxon>Bdelloidea</taxon>
        <taxon>Philodinida</taxon>
        <taxon>Philodinidae</taxon>
        <taxon>Rotaria</taxon>
    </lineage>
</organism>
<evidence type="ECO:0000256" key="1">
    <source>
        <dbReference type="SAM" id="SignalP"/>
    </source>
</evidence>
<dbReference type="EMBL" id="CAJNOU010003598">
    <property type="protein sequence ID" value="CAF1399381.1"/>
    <property type="molecule type" value="Genomic_DNA"/>
</dbReference>
<name>A0A815L6R1_9BILA</name>
<feature type="signal peptide" evidence="1">
    <location>
        <begin position="1"/>
        <end position="22"/>
    </location>
</feature>
<dbReference type="Proteomes" id="UP000663889">
    <property type="component" value="Unassembled WGS sequence"/>
</dbReference>
<gene>
    <name evidence="2" type="ORF">SEV965_LOCUS31360</name>
</gene>
<protein>
    <submittedName>
        <fullName evidence="2">Uncharacterized protein</fullName>
    </submittedName>
</protein>
<keyword evidence="1" id="KW-0732">Signal</keyword>
<sequence>MKIFTVLFVIYLSFINIHINNAEIDCTIYDNDFDAVNMNPFYARRYGGMIASNSSTYIKYINTGPNSIITEFNIANDVKSCKFFISGNIVKFVFNN</sequence>